<feature type="transmembrane region" description="Helical" evidence="1">
    <location>
        <begin position="62"/>
        <end position="91"/>
    </location>
</feature>
<name>A0A1H0WY48_9ACTN</name>
<proteinExistence type="predicted"/>
<reference evidence="4" key="1">
    <citation type="submission" date="2016-10" db="EMBL/GenBank/DDBJ databases">
        <authorList>
            <person name="Varghese N."/>
            <person name="Submissions S."/>
        </authorList>
    </citation>
    <scope>NUCLEOTIDE SEQUENCE [LARGE SCALE GENOMIC DNA]</scope>
    <source>
        <strain evidence="4">DSM 46732</strain>
    </source>
</reference>
<feature type="transmembrane region" description="Helical" evidence="1">
    <location>
        <begin position="156"/>
        <end position="175"/>
    </location>
</feature>
<dbReference type="AlphaFoldDB" id="A0A1H0WY48"/>
<evidence type="ECO:0000256" key="1">
    <source>
        <dbReference type="SAM" id="Phobius"/>
    </source>
</evidence>
<keyword evidence="1" id="KW-1133">Transmembrane helix</keyword>
<dbReference type="EMBL" id="FNJR01000017">
    <property type="protein sequence ID" value="SDP95520.1"/>
    <property type="molecule type" value="Genomic_DNA"/>
</dbReference>
<dbReference type="RefSeq" id="WP_139183053.1">
    <property type="nucleotide sequence ID" value="NZ_FNJR01000017.1"/>
</dbReference>
<evidence type="ECO:0000259" key="2">
    <source>
        <dbReference type="Pfam" id="PF14219"/>
    </source>
</evidence>
<gene>
    <name evidence="3" type="ORF">SAMN04487905_11789</name>
</gene>
<evidence type="ECO:0000313" key="3">
    <source>
        <dbReference type="EMBL" id="SDP95520.1"/>
    </source>
</evidence>
<dbReference type="Proteomes" id="UP000199497">
    <property type="component" value="Unassembled WGS sequence"/>
</dbReference>
<organism evidence="3 4">
    <name type="scientific">Actinopolyspora xinjiangensis</name>
    <dbReference type="NCBI Taxonomy" id="405564"/>
    <lineage>
        <taxon>Bacteria</taxon>
        <taxon>Bacillati</taxon>
        <taxon>Actinomycetota</taxon>
        <taxon>Actinomycetes</taxon>
        <taxon>Actinopolysporales</taxon>
        <taxon>Actinopolysporaceae</taxon>
        <taxon>Actinopolyspora</taxon>
    </lineage>
</organism>
<dbReference type="InterPro" id="IPR025565">
    <property type="entry name" value="DUF4328"/>
</dbReference>
<sequence length="297" mass="33113">MNCAVCGGHVPADREYCAVCGGRAMPADWLDNTGVVGNPGAENPGNAPELDVRRALRPTRGLGIATVVLLLSFAVIRALNTLVQLRLFVVYGDALERSRSYWDMEFLPSELFELVFGVLAVPVFVAAVVMFLIWLFRVRGNAEMLDPEVHRRKKPWLILGWIVPVVSFWFPKQILTDIWRASRPGHVRGDVESSFEYKGGLLWAWWLVFLAMMSVDRAHRVVTYTHTGVERNQFELPGEEALALYHDLALTGLLVSSVQVAAGVLAALVVRRITNWQHQARQDRHGQSDPVGAVAPH</sequence>
<dbReference type="OrthoDB" id="4174975at2"/>
<protein>
    <recommendedName>
        <fullName evidence="2">DUF4328 domain-containing protein</fullName>
    </recommendedName>
</protein>
<keyword evidence="1" id="KW-0812">Transmembrane</keyword>
<keyword evidence="4" id="KW-1185">Reference proteome</keyword>
<accession>A0A1H0WY48</accession>
<keyword evidence="1" id="KW-0472">Membrane</keyword>
<evidence type="ECO:0000313" key="4">
    <source>
        <dbReference type="Proteomes" id="UP000199497"/>
    </source>
</evidence>
<feature type="domain" description="DUF4328" evidence="2">
    <location>
        <begin position="109"/>
        <end position="274"/>
    </location>
</feature>
<dbReference type="STRING" id="405564.SAMN04487905_11789"/>
<feature type="transmembrane region" description="Helical" evidence="1">
    <location>
        <begin position="111"/>
        <end position="136"/>
    </location>
</feature>
<dbReference type="Pfam" id="PF14219">
    <property type="entry name" value="DUF4328"/>
    <property type="match status" value="1"/>
</dbReference>